<dbReference type="Pfam" id="PF14371">
    <property type="entry name" value="DUF4412"/>
    <property type="match status" value="1"/>
</dbReference>
<dbReference type="EMBL" id="VJZN01000022">
    <property type="protein sequence ID" value="TRX04878.1"/>
    <property type="molecule type" value="Genomic_DNA"/>
</dbReference>
<sequence>MNRIFLTITLFLSTIVSLYSQSFEGTITYKNELINPDPATITQETWNTQTMTSLGERGYILLKYYYKGNHYMSESIVGNEEGYQMYDPISKLVYDWQKGSSQATASNTTISTEVVSGIEYLNDKETILGIECNILVITSNEGTMKLWYNKEYLKMDALLYSGHKSGNFEYILNEIGCLPLRIEQKGNMTHAIQTAIEIKEQKLENTIFTLPTFSKVINY</sequence>
<dbReference type="OrthoDB" id="1377129at2"/>
<comment type="caution">
    <text evidence="3">The sequence shown here is derived from an EMBL/GenBank/DDBJ whole genome shotgun (WGS) entry which is preliminary data.</text>
</comment>
<dbReference type="Proteomes" id="UP000318528">
    <property type="component" value="Unassembled WGS sequence"/>
</dbReference>
<reference evidence="4 5" key="1">
    <citation type="submission" date="2019-07" db="EMBL/GenBank/DDBJ databases">
        <title>Novel species of Flavobacterium.</title>
        <authorList>
            <person name="Liu Q."/>
            <person name="Xin Y.-H."/>
        </authorList>
    </citation>
    <scope>NUCLEOTIDE SEQUENCE [LARGE SCALE GENOMIC DNA]</scope>
    <source>
        <strain evidence="2 4">GSP39</strain>
        <strain evidence="3 5">GSR22</strain>
    </source>
</reference>
<feature type="domain" description="DUF4412" evidence="1">
    <location>
        <begin position="118"/>
        <end position="211"/>
    </location>
</feature>
<evidence type="ECO:0000313" key="2">
    <source>
        <dbReference type="EMBL" id="TRX04878.1"/>
    </source>
</evidence>
<proteinExistence type="predicted"/>
<organism evidence="3 5">
    <name type="scientific">Flavobacterium gawalongense</name>
    <dbReference type="NCBI Taxonomy" id="2594432"/>
    <lineage>
        <taxon>Bacteria</taxon>
        <taxon>Pseudomonadati</taxon>
        <taxon>Bacteroidota</taxon>
        <taxon>Flavobacteriia</taxon>
        <taxon>Flavobacteriales</taxon>
        <taxon>Flavobacteriaceae</taxon>
        <taxon>Flavobacterium</taxon>
    </lineage>
</organism>
<dbReference type="InterPro" id="IPR025524">
    <property type="entry name" value="DUF4412"/>
</dbReference>
<protein>
    <submittedName>
        <fullName evidence="3">DUF4412 domain-containing protein</fullName>
    </submittedName>
</protein>
<accession>A0A553BN43</accession>
<dbReference type="AlphaFoldDB" id="A0A553BN43"/>
<gene>
    <name evidence="3" type="ORF">FNW11_09120</name>
    <name evidence="2" type="ORF">FNW12_12525</name>
</gene>
<evidence type="ECO:0000259" key="1">
    <source>
        <dbReference type="Pfam" id="PF14371"/>
    </source>
</evidence>
<keyword evidence="4" id="KW-1185">Reference proteome</keyword>
<evidence type="ECO:0000313" key="5">
    <source>
        <dbReference type="Proteomes" id="UP000318669"/>
    </source>
</evidence>
<dbReference type="RefSeq" id="WP_143388163.1">
    <property type="nucleotide sequence ID" value="NZ_VJZL01000013.1"/>
</dbReference>
<evidence type="ECO:0000313" key="4">
    <source>
        <dbReference type="Proteomes" id="UP000318528"/>
    </source>
</evidence>
<name>A0A553BN43_9FLAO</name>
<dbReference type="Proteomes" id="UP000318669">
    <property type="component" value="Unassembled WGS sequence"/>
</dbReference>
<evidence type="ECO:0000313" key="3">
    <source>
        <dbReference type="EMBL" id="TRX09654.1"/>
    </source>
</evidence>
<dbReference type="EMBL" id="VJZL01000013">
    <property type="protein sequence ID" value="TRX09654.1"/>
    <property type="molecule type" value="Genomic_DNA"/>
</dbReference>